<organism evidence="1 2">
    <name type="scientific">Penicillium salamii</name>
    <dbReference type="NCBI Taxonomy" id="1612424"/>
    <lineage>
        <taxon>Eukaryota</taxon>
        <taxon>Fungi</taxon>
        <taxon>Dikarya</taxon>
        <taxon>Ascomycota</taxon>
        <taxon>Pezizomycotina</taxon>
        <taxon>Eurotiomycetes</taxon>
        <taxon>Eurotiomycetidae</taxon>
        <taxon>Eurotiales</taxon>
        <taxon>Aspergillaceae</taxon>
        <taxon>Penicillium</taxon>
    </lineage>
</organism>
<dbReference type="OrthoDB" id="1720422at2759"/>
<proteinExistence type="predicted"/>
<dbReference type="SUPFAM" id="SSF56059">
    <property type="entry name" value="Glutathione synthetase ATP-binding domain-like"/>
    <property type="match status" value="1"/>
</dbReference>
<name>A0A9W4JHI9_9EURO</name>
<keyword evidence="2" id="KW-1185">Reference proteome</keyword>
<comment type="caution">
    <text evidence="1">The sequence shown here is derived from an EMBL/GenBank/DDBJ whole genome shotgun (WGS) entry which is preliminary data.</text>
</comment>
<evidence type="ECO:0000313" key="2">
    <source>
        <dbReference type="Proteomes" id="UP001152649"/>
    </source>
</evidence>
<gene>
    <name evidence="1" type="ORF">PSALAMII_LOCUS6959</name>
</gene>
<accession>A0A9W4JHI9</accession>
<dbReference type="EMBL" id="CAJVPG010000332">
    <property type="protein sequence ID" value="CAG8392859.1"/>
    <property type="molecule type" value="Genomic_DNA"/>
</dbReference>
<dbReference type="AlphaFoldDB" id="A0A9W4JHI9"/>
<evidence type="ECO:0000313" key="1">
    <source>
        <dbReference type="EMBL" id="CAG8392859.1"/>
    </source>
</evidence>
<dbReference type="Proteomes" id="UP001152649">
    <property type="component" value="Unassembled WGS sequence"/>
</dbReference>
<reference evidence="1" key="1">
    <citation type="submission" date="2021-07" db="EMBL/GenBank/DDBJ databases">
        <authorList>
            <person name="Branca A.L. A."/>
        </authorList>
    </citation>
    <scope>NUCLEOTIDE SEQUENCE</scope>
</reference>
<sequence length="515" mass="58187">MPVETQSRLRQISLALSNNTCDAEEDIVSPAQTDKATRLRERELNTKTLEVPCPKFGWPHDAHLQSCPHPMRMATDHTDDLKELHKALVLAINNIVERWWRDEEAAFWKRMPLDEHEELLLRWIDSQSGMESSRPFEKHQGSWRPDFLIEEVPTLDAQEKPKEQFRICEINARFAFNGFLITAYGQQALLALGAEENGFSGGAESAEIVDGLFTLFDPETPLHLLKGTEGGHDILMFLECAERRTGVIPRIISPQDLRLVSDPASKTGYKLCCVIDVEQALSENTKHPKSLVFTDQETGEVLEVIDQVALELHQHELRALSTDMIQHISERCFNDFRSLFLVHDKRMLGIIHQELDSLSHKHGILTRRQADVLRRGIVHTILPGSPELKAFVEQCQKELSFKDKYILKPVRGGKGEGILFGDDLTPEEWNEKLRGLGNAGLVQGGTTYVVQRQVEQPLYEVLLREEEGLQRNRLVGTYMSVHGKYIGVGCWRSGPGRVCAISHGGAWMVSVIGGK</sequence>
<protein>
    <submittedName>
        <fullName evidence="1">Uncharacterized protein</fullName>
    </submittedName>
</protein>